<keyword evidence="4" id="KW-1185">Reference proteome</keyword>
<dbReference type="AlphaFoldDB" id="A0AAD5TL18"/>
<dbReference type="EMBL" id="JADGJQ010000027">
    <property type="protein sequence ID" value="KAJ3178366.1"/>
    <property type="molecule type" value="Genomic_DNA"/>
</dbReference>
<evidence type="ECO:0000313" key="4">
    <source>
        <dbReference type="Proteomes" id="UP001212152"/>
    </source>
</evidence>
<evidence type="ECO:0000256" key="2">
    <source>
        <dbReference type="SAM" id="Phobius"/>
    </source>
</evidence>
<sequence>MHAVFEGLEHEELAQGGPRSPPSDLEQQRQQDDLDQKAFLVFRSRLRKTYMVPFVTWLPSFGLILYYAFNSGTTAVYKYGAVSIWISVLIVTYIAYRLKYRRLQKVKKLGVLAHLADEEVWNYLMHSGELRPAPAYDLRDEPLPVYDCAAADDNARGGGRGGRGGAAVARTGSVRSAAPSVKTLDLEEMMRRPAAEDFRMEERRPAVAVVDDSSCGSGSGSITAPGCPPEYVETPGLAVTPSTAFAKGSPAAPPQSSTFPPVAPAALA</sequence>
<name>A0AAD5TL18_9FUNG</name>
<feature type="transmembrane region" description="Helical" evidence="2">
    <location>
        <begin position="50"/>
        <end position="69"/>
    </location>
</feature>
<evidence type="ECO:0000313" key="3">
    <source>
        <dbReference type="EMBL" id="KAJ3178366.1"/>
    </source>
</evidence>
<keyword evidence="2" id="KW-0472">Membrane</keyword>
<keyword evidence="2" id="KW-0812">Transmembrane</keyword>
<accession>A0AAD5TL18</accession>
<proteinExistence type="predicted"/>
<comment type="caution">
    <text evidence="3">The sequence shown here is derived from an EMBL/GenBank/DDBJ whole genome shotgun (WGS) entry which is preliminary data.</text>
</comment>
<feature type="region of interest" description="Disordered" evidence="1">
    <location>
        <begin position="1"/>
        <end position="31"/>
    </location>
</feature>
<evidence type="ECO:0008006" key="5">
    <source>
        <dbReference type="Google" id="ProtNLM"/>
    </source>
</evidence>
<feature type="transmembrane region" description="Helical" evidence="2">
    <location>
        <begin position="75"/>
        <end position="96"/>
    </location>
</feature>
<evidence type="ECO:0000256" key="1">
    <source>
        <dbReference type="SAM" id="MobiDB-lite"/>
    </source>
</evidence>
<keyword evidence="2" id="KW-1133">Transmembrane helix</keyword>
<dbReference type="Proteomes" id="UP001212152">
    <property type="component" value="Unassembled WGS sequence"/>
</dbReference>
<reference evidence="3" key="1">
    <citation type="submission" date="2020-05" db="EMBL/GenBank/DDBJ databases">
        <title>Phylogenomic resolution of chytrid fungi.</title>
        <authorList>
            <person name="Stajich J.E."/>
            <person name="Amses K."/>
            <person name="Simmons R."/>
            <person name="Seto K."/>
            <person name="Myers J."/>
            <person name="Bonds A."/>
            <person name="Quandt C.A."/>
            <person name="Barry K."/>
            <person name="Liu P."/>
            <person name="Grigoriev I."/>
            <person name="Longcore J.E."/>
            <person name="James T.Y."/>
        </authorList>
    </citation>
    <scope>NUCLEOTIDE SEQUENCE</scope>
    <source>
        <strain evidence="3">JEL0379</strain>
    </source>
</reference>
<protein>
    <recommendedName>
        <fullName evidence="5">Transmembrane protein</fullName>
    </recommendedName>
</protein>
<organism evidence="3 4">
    <name type="scientific">Geranomyces variabilis</name>
    <dbReference type="NCBI Taxonomy" id="109894"/>
    <lineage>
        <taxon>Eukaryota</taxon>
        <taxon>Fungi</taxon>
        <taxon>Fungi incertae sedis</taxon>
        <taxon>Chytridiomycota</taxon>
        <taxon>Chytridiomycota incertae sedis</taxon>
        <taxon>Chytridiomycetes</taxon>
        <taxon>Spizellomycetales</taxon>
        <taxon>Powellomycetaceae</taxon>
        <taxon>Geranomyces</taxon>
    </lineage>
</organism>
<gene>
    <name evidence="3" type="ORF">HDU87_003681</name>
</gene>
<feature type="region of interest" description="Disordered" evidence="1">
    <location>
        <begin position="245"/>
        <end position="268"/>
    </location>
</feature>